<gene>
    <name evidence="1" type="ORF">BD31_I0875</name>
</gene>
<dbReference type="AlphaFoldDB" id="I3CZN8"/>
<dbReference type="RefSeq" id="WP_008301767.1">
    <property type="nucleotide sequence ID" value="NZ_AEXL02000168.1"/>
</dbReference>
<accession>I3CZN8</accession>
<sequence>MGKNYWEKKFKKDLIEEEDKLKQEIAQAVKKKLDELADSES</sequence>
<keyword evidence="2" id="KW-1185">Reference proteome</keyword>
<evidence type="ECO:0000313" key="2">
    <source>
        <dbReference type="Proteomes" id="UP000003423"/>
    </source>
</evidence>
<reference evidence="1 2" key="1">
    <citation type="journal article" date="2012" name="J. Bacteriol.">
        <title>Genome sequence of "Candidatus Nitrosopumilus salaria" BD31, an ammonia-oxidizing archaeon from the San Francisco Bay estuary.</title>
        <authorList>
            <person name="Mosier A.C."/>
            <person name="Allen E.E."/>
            <person name="Kim M."/>
            <person name="Ferriera S."/>
            <person name="Francis C.A."/>
        </authorList>
    </citation>
    <scope>NUCLEOTIDE SEQUENCE [LARGE SCALE GENOMIC DNA]</scope>
    <source>
        <strain evidence="1 2">BD31</strain>
    </source>
</reference>
<dbReference type="Proteomes" id="UP000003423">
    <property type="component" value="Unassembled WGS sequence"/>
</dbReference>
<organism evidence="1 2">
    <name type="scientific">Candidatus Nitrosopumilus salarius BD31</name>
    <dbReference type="NCBI Taxonomy" id="859350"/>
    <lineage>
        <taxon>Archaea</taxon>
        <taxon>Nitrososphaerota</taxon>
        <taxon>Nitrososphaeria</taxon>
        <taxon>Nitrosopumilales</taxon>
        <taxon>Nitrosopumilaceae</taxon>
        <taxon>Nitrosopumilus</taxon>
    </lineage>
</organism>
<protein>
    <submittedName>
        <fullName evidence="1">Uncharacterized protein</fullName>
    </submittedName>
</protein>
<proteinExistence type="predicted"/>
<dbReference type="EMBL" id="AEXL02000168">
    <property type="protein sequence ID" value="EIJ64931.1"/>
    <property type="molecule type" value="Genomic_DNA"/>
</dbReference>
<name>I3CZN8_9ARCH</name>
<evidence type="ECO:0000313" key="1">
    <source>
        <dbReference type="EMBL" id="EIJ64931.1"/>
    </source>
</evidence>
<dbReference type="PATRIC" id="fig|859350.6.peg.1973"/>
<comment type="caution">
    <text evidence="1">The sequence shown here is derived from an EMBL/GenBank/DDBJ whole genome shotgun (WGS) entry which is preliminary data.</text>
</comment>